<dbReference type="SUPFAM" id="SSF53822">
    <property type="entry name" value="Periplasmic binding protein-like I"/>
    <property type="match status" value="1"/>
</dbReference>
<dbReference type="InterPro" id="IPR010982">
    <property type="entry name" value="Lambda_DNA-bd_dom_sf"/>
</dbReference>
<dbReference type="PANTHER" id="PTHR30146:SF138">
    <property type="entry name" value="TRANSCRIPTIONAL REGULATORY PROTEIN"/>
    <property type="match status" value="1"/>
</dbReference>
<comment type="caution">
    <text evidence="6">The sequence shown here is derived from an EMBL/GenBank/DDBJ whole genome shotgun (WGS) entry which is preliminary data.</text>
</comment>
<keyword evidence="7" id="KW-1185">Reference proteome</keyword>
<evidence type="ECO:0000313" key="6">
    <source>
        <dbReference type="EMBL" id="GAA4489954.1"/>
    </source>
</evidence>
<keyword evidence="1" id="KW-0805">Transcription regulation</keyword>
<dbReference type="Proteomes" id="UP001500503">
    <property type="component" value="Unassembled WGS sequence"/>
</dbReference>
<organism evidence="6 7">
    <name type="scientific">Actinoallomurus oryzae</name>
    <dbReference type="NCBI Taxonomy" id="502180"/>
    <lineage>
        <taxon>Bacteria</taxon>
        <taxon>Bacillati</taxon>
        <taxon>Actinomycetota</taxon>
        <taxon>Actinomycetes</taxon>
        <taxon>Streptosporangiales</taxon>
        <taxon>Thermomonosporaceae</taxon>
        <taxon>Actinoallomurus</taxon>
    </lineage>
</organism>
<dbReference type="SUPFAM" id="SSF47413">
    <property type="entry name" value="lambda repressor-like DNA-binding domains"/>
    <property type="match status" value="1"/>
</dbReference>
<feature type="domain" description="HTH lacI-type" evidence="5">
    <location>
        <begin position="43"/>
        <end position="97"/>
    </location>
</feature>
<dbReference type="PROSITE" id="PS50932">
    <property type="entry name" value="HTH_LACI_2"/>
    <property type="match status" value="1"/>
</dbReference>
<keyword evidence="3" id="KW-0804">Transcription</keyword>
<accession>A0ABP8PPM9</accession>
<evidence type="ECO:0000256" key="1">
    <source>
        <dbReference type="ARBA" id="ARBA00023015"/>
    </source>
</evidence>
<keyword evidence="2" id="KW-0238">DNA-binding</keyword>
<dbReference type="Pfam" id="PF00356">
    <property type="entry name" value="LacI"/>
    <property type="match status" value="1"/>
</dbReference>
<feature type="region of interest" description="Disordered" evidence="4">
    <location>
        <begin position="1"/>
        <end position="28"/>
    </location>
</feature>
<sequence>MEGRSRQPASSDDRPHAQGEPAVWSNAAMDRVRTDAGARPPRATIIDVAREAAVSPATVSRVLTGTKPVSADLEQRVRAAVNRLGYRPNPAAQGLLRGATHAVGVVVPDVGNPYFAEVLKGVTNAAEESDFRTLVADTGEKGGAEHDAALELSRWADGVVLCSPRMPQRELAKLAQAVPHLVCVNRVGRGGQVPAVVVDFEAGMAAICRHLRELGHRRIAYLRGPARAWSERARQRALRAASGPDFEVLQVPCGSSSADGRRAADAALATRATAVMAFSDYVALGVLARFDELGVSVPGDVSLTGFDDIALSELLRPRLTTVKVSKQDLGRRAWELFAASGDVGGGESGRVVTAIPELITRDSTAPPATATTPLPKTAKA</sequence>
<dbReference type="EMBL" id="BAABHF010000015">
    <property type="protein sequence ID" value="GAA4489954.1"/>
    <property type="molecule type" value="Genomic_DNA"/>
</dbReference>
<gene>
    <name evidence="6" type="ORF">GCM10023191_021510</name>
</gene>
<dbReference type="InterPro" id="IPR000843">
    <property type="entry name" value="HTH_LacI"/>
</dbReference>
<feature type="compositionally biased region" description="Basic and acidic residues" evidence="4">
    <location>
        <begin position="1"/>
        <end position="17"/>
    </location>
</feature>
<dbReference type="Gene3D" id="3.40.50.2300">
    <property type="match status" value="2"/>
</dbReference>
<dbReference type="InterPro" id="IPR028082">
    <property type="entry name" value="Peripla_BP_I"/>
</dbReference>
<dbReference type="InterPro" id="IPR046335">
    <property type="entry name" value="LacI/GalR-like_sensor"/>
</dbReference>
<dbReference type="CDD" id="cd06267">
    <property type="entry name" value="PBP1_LacI_sugar_binding-like"/>
    <property type="match status" value="1"/>
</dbReference>
<dbReference type="Gene3D" id="1.10.260.40">
    <property type="entry name" value="lambda repressor-like DNA-binding domains"/>
    <property type="match status" value="1"/>
</dbReference>
<dbReference type="Pfam" id="PF13377">
    <property type="entry name" value="Peripla_BP_3"/>
    <property type="match status" value="1"/>
</dbReference>
<evidence type="ECO:0000313" key="7">
    <source>
        <dbReference type="Proteomes" id="UP001500503"/>
    </source>
</evidence>
<dbReference type="PANTHER" id="PTHR30146">
    <property type="entry name" value="LACI-RELATED TRANSCRIPTIONAL REPRESSOR"/>
    <property type="match status" value="1"/>
</dbReference>
<dbReference type="CDD" id="cd01392">
    <property type="entry name" value="HTH_LacI"/>
    <property type="match status" value="1"/>
</dbReference>
<proteinExistence type="predicted"/>
<dbReference type="SMART" id="SM00354">
    <property type="entry name" value="HTH_LACI"/>
    <property type="match status" value="1"/>
</dbReference>
<evidence type="ECO:0000259" key="5">
    <source>
        <dbReference type="PROSITE" id="PS50932"/>
    </source>
</evidence>
<name>A0ABP8PPM9_9ACTN</name>
<evidence type="ECO:0000256" key="4">
    <source>
        <dbReference type="SAM" id="MobiDB-lite"/>
    </source>
</evidence>
<evidence type="ECO:0000256" key="3">
    <source>
        <dbReference type="ARBA" id="ARBA00023163"/>
    </source>
</evidence>
<reference evidence="7" key="1">
    <citation type="journal article" date="2019" name="Int. J. Syst. Evol. Microbiol.">
        <title>The Global Catalogue of Microorganisms (GCM) 10K type strain sequencing project: providing services to taxonomists for standard genome sequencing and annotation.</title>
        <authorList>
            <consortium name="The Broad Institute Genomics Platform"/>
            <consortium name="The Broad Institute Genome Sequencing Center for Infectious Disease"/>
            <person name="Wu L."/>
            <person name="Ma J."/>
        </authorList>
    </citation>
    <scope>NUCLEOTIDE SEQUENCE [LARGE SCALE GENOMIC DNA]</scope>
    <source>
        <strain evidence="7">JCM 17933</strain>
    </source>
</reference>
<dbReference type="PROSITE" id="PS00356">
    <property type="entry name" value="HTH_LACI_1"/>
    <property type="match status" value="1"/>
</dbReference>
<evidence type="ECO:0000256" key="2">
    <source>
        <dbReference type="ARBA" id="ARBA00023125"/>
    </source>
</evidence>
<protein>
    <recommendedName>
        <fullName evidence="5">HTH lacI-type domain-containing protein</fullName>
    </recommendedName>
</protein>